<feature type="transmembrane region" description="Helical" evidence="1">
    <location>
        <begin position="265"/>
        <end position="285"/>
    </location>
</feature>
<comment type="caution">
    <text evidence="2">The sequence shown here is derived from an EMBL/GenBank/DDBJ whole genome shotgun (WGS) entry which is preliminary data.</text>
</comment>
<dbReference type="EMBL" id="JAPFFF010000008">
    <property type="protein sequence ID" value="KAK8884327.1"/>
    <property type="molecule type" value="Genomic_DNA"/>
</dbReference>
<keyword evidence="3" id="KW-1185">Reference proteome</keyword>
<feature type="transmembrane region" description="Helical" evidence="1">
    <location>
        <begin position="193"/>
        <end position="218"/>
    </location>
</feature>
<feature type="transmembrane region" description="Helical" evidence="1">
    <location>
        <begin position="317"/>
        <end position="348"/>
    </location>
</feature>
<organism evidence="2 3">
    <name type="scientific">Tritrichomonas musculus</name>
    <dbReference type="NCBI Taxonomy" id="1915356"/>
    <lineage>
        <taxon>Eukaryota</taxon>
        <taxon>Metamonada</taxon>
        <taxon>Parabasalia</taxon>
        <taxon>Tritrichomonadida</taxon>
        <taxon>Tritrichomonadidae</taxon>
        <taxon>Tritrichomonas</taxon>
    </lineage>
</organism>
<protein>
    <submittedName>
        <fullName evidence="2">Uncharacterized protein</fullName>
    </submittedName>
</protein>
<feature type="transmembrane region" description="Helical" evidence="1">
    <location>
        <begin position="428"/>
        <end position="445"/>
    </location>
</feature>
<feature type="transmembrane region" description="Helical" evidence="1">
    <location>
        <begin position="80"/>
        <end position="100"/>
    </location>
</feature>
<feature type="transmembrane region" description="Helical" evidence="1">
    <location>
        <begin position="386"/>
        <end position="408"/>
    </location>
</feature>
<name>A0ABR2K1I8_9EUKA</name>
<keyword evidence="1" id="KW-1133">Transmembrane helix</keyword>
<feature type="transmembrane region" description="Helical" evidence="1">
    <location>
        <begin position="107"/>
        <end position="124"/>
    </location>
</feature>
<proteinExistence type="predicted"/>
<keyword evidence="1" id="KW-0472">Membrane</keyword>
<evidence type="ECO:0000256" key="1">
    <source>
        <dbReference type="SAM" id="Phobius"/>
    </source>
</evidence>
<gene>
    <name evidence="2" type="ORF">M9Y10_043435</name>
</gene>
<feature type="transmembrane region" description="Helical" evidence="1">
    <location>
        <begin position="230"/>
        <end position="253"/>
    </location>
</feature>
<dbReference type="Proteomes" id="UP001470230">
    <property type="component" value="Unassembled WGS sequence"/>
</dbReference>
<sequence length="448" mass="51300">MGSGFPKVFIKQFLSIGNEAGSIIKEAINIFRTFQRLGATANFSIRFSSDCLRLFQWANDFIQIILSYIIGDRLFSDYEIFITLCLIIPITMLILCEALSCDIIGPLFIYICIMGVGMIIETAVTKGLGWLGLLVVPIALGGFYLLFHILFEWYSFELLGCFQYFNTTRAFFRAGLVFLGFSIPLSLKRNILQIVFSIAVSLIILGVLVYDIVMKCCYDDDKKKEHKYNLIYLVIDIFSILIVPSAQKFAVLIVSDEHHHKWELYLAFILSIIFPVLLSFMNIIVNFDEDDEKYREPRSCSCPLFRLLEPLDTIKQIAYAFCAIYGSTWGCIFLEFIWVLIIFITFPYLKTSDYFLTIGNSAVMFITNGATLYANSHGTGSFNFSLALAFFFIAIIPSILAMITYFIFDFKTELDEKNTNNYDHFGNMIIIGLPFYFFIYGVNSLRMV</sequence>
<accession>A0ABR2K1I8</accession>
<feature type="transmembrane region" description="Helical" evidence="1">
    <location>
        <begin position="130"/>
        <end position="150"/>
    </location>
</feature>
<feature type="transmembrane region" description="Helical" evidence="1">
    <location>
        <begin position="354"/>
        <end position="374"/>
    </location>
</feature>
<feature type="transmembrane region" description="Helical" evidence="1">
    <location>
        <begin position="170"/>
        <end position="187"/>
    </location>
</feature>
<evidence type="ECO:0000313" key="3">
    <source>
        <dbReference type="Proteomes" id="UP001470230"/>
    </source>
</evidence>
<evidence type="ECO:0000313" key="2">
    <source>
        <dbReference type="EMBL" id="KAK8884327.1"/>
    </source>
</evidence>
<keyword evidence="1" id="KW-0812">Transmembrane</keyword>
<reference evidence="2 3" key="1">
    <citation type="submission" date="2024-04" db="EMBL/GenBank/DDBJ databases">
        <title>Tritrichomonas musculus Genome.</title>
        <authorList>
            <person name="Alves-Ferreira E."/>
            <person name="Grigg M."/>
            <person name="Lorenzi H."/>
            <person name="Galac M."/>
        </authorList>
    </citation>
    <scope>NUCLEOTIDE SEQUENCE [LARGE SCALE GENOMIC DNA]</scope>
    <source>
        <strain evidence="2 3">EAF2021</strain>
    </source>
</reference>